<dbReference type="AlphaFoldDB" id="A0A2P6MJ80"/>
<reference evidence="1 2" key="1">
    <citation type="submission" date="2018-03" db="EMBL/GenBank/DDBJ databases">
        <title>Bacillus urumqiensis sp. nov., a moderately haloalkaliphilic bacterium isolated from a salt lake.</title>
        <authorList>
            <person name="Zhao B."/>
            <person name="Liao Z."/>
        </authorList>
    </citation>
    <scope>NUCLEOTIDE SEQUENCE [LARGE SCALE GENOMIC DNA]</scope>
    <source>
        <strain evidence="1 2">BZ-SZ-XJ18</strain>
    </source>
</reference>
<dbReference type="RefSeq" id="WP_105958528.1">
    <property type="nucleotide sequence ID" value="NZ_PVNS01000004.1"/>
</dbReference>
<gene>
    <name evidence="1" type="ORF">C6I21_05915</name>
</gene>
<evidence type="ECO:0000313" key="1">
    <source>
        <dbReference type="EMBL" id="PRO66338.1"/>
    </source>
</evidence>
<evidence type="ECO:0000313" key="2">
    <source>
        <dbReference type="Proteomes" id="UP000243650"/>
    </source>
</evidence>
<dbReference type="Proteomes" id="UP000243650">
    <property type="component" value="Unassembled WGS sequence"/>
</dbReference>
<keyword evidence="2" id="KW-1185">Reference proteome</keyword>
<dbReference type="OrthoDB" id="2981756at2"/>
<proteinExistence type="predicted"/>
<sequence>MKKVVGAVFLLAACSAEDGDYLTTADLGDKEERLLQFGSDAAWAFEPDIPEEAATLEILFQHYEGGEPVRDTDQIGAVGVDFEWESVEEIYLSAAGLTGEGPVHMDIQFDRGGGEFTASRFSSGDIEPVSGVSGVGGNGREIRMEEPIWLYAAHSGSSAAGDFLAPANVERMIEEEDRVLILGIQFTGEPLGEEEDV</sequence>
<protein>
    <submittedName>
        <fullName evidence="1">Uncharacterized protein</fullName>
    </submittedName>
</protein>
<organism evidence="1 2">
    <name type="scientific">Alkalicoccus urumqiensis</name>
    <name type="common">Bacillus urumqiensis</name>
    <dbReference type="NCBI Taxonomy" id="1548213"/>
    <lineage>
        <taxon>Bacteria</taxon>
        <taxon>Bacillati</taxon>
        <taxon>Bacillota</taxon>
        <taxon>Bacilli</taxon>
        <taxon>Bacillales</taxon>
        <taxon>Bacillaceae</taxon>
        <taxon>Alkalicoccus</taxon>
    </lineage>
</organism>
<accession>A0A2P6MJ80</accession>
<comment type="caution">
    <text evidence="1">The sequence shown here is derived from an EMBL/GenBank/DDBJ whole genome shotgun (WGS) entry which is preliminary data.</text>
</comment>
<dbReference type="EMBL" id="PVNS01000004">
    <property type="protein sequence ID" value="PRO66338.1"/>
    <property type="molecule type" value="Genomic_DNA"/>
</dbReference>
<name>A0A2P6MJ80_ALKUR</name>